<evidence type="ECO:0000313" key="2">
    <source>
        <dbReference type="EMBL" id="GBO88676.1"/>
    </source>
</evidence>
<dbReference type="EMBL" id="BGZI01000015">
    <property type="protein sequence ID" value="GBO88676.1"/>
    <property type="molecule type" value="Genomic_DNA"/>
</dbReference>
<organism evidence="2 3">
    <name type="scientific">Marinobacter salsuginis</name>
    <dbReference type="NCBI Taxonomy" id="418719"/>
    <lineage>
        <taxon>Bacteria</taxon>
        <taxon>Pseudomonadati</taxon>
        <taxon>Pseudomonadota</taxon>
        <taxon>Gammaproteobacteria</taxon>
        <taxon>Pseudomonadales</taxon>
        <taxon>Marinobacteraceae</taxon>
        <taxon>Marinobacter</taxon>
    </lineage>
</organism>
<gene>
    <name evidence="2" type="ORF">MSSD14B_23440</name>
</gene>
<protein>
    <submittedName>
        <fullName evidence="2">Uncharacterized protein</fullName>
    </submittedName>
</protein>
<proteinExistence type="predicted"/>
<feature type="region of interest" description="Disordered" evidence="1">
    <location>
        <begin position="40"/>
        <end position="62"/>
    </location>
</feature>
<sequence>MLEPNIARAIEATLLDPQPEMAVKIEKALKLAELDLSKFENSLTPDPSPNAELQFSDRTLGL</sequence>
<reference evidence="2 3" key="1">
    <citation type="journal article" date="2019" name="J. Gen. Appl. Microbiol.">
        <title>Aerobic degradation of cis-dichloroethene by the marine bacterium Marinobacter salsuginis strain 5N-3.</title>
        <authorList>
            <person name="Inoue Y."/>
            <person name="Fukunaga Y."/>
            <person name="Katsumata H."/>
            <person name="Ohji S."/>
            <person name="Hosoyama A."/>
            <person name="Mori K."/>
            <person name="Ando K."/>
        </authorList>
    </citation>
    <scope>NUCLEOTIDE SEQUENCE [LARGE SCALE GENOMIC DNA]</scope>
    <source>
        <strain evidence="2 3">NBRC 109114</strain>
    </source>
</reference>
<comment type="caution">
    <text evidence="2">The sequence shown here is derived from an EMBL/GenBank/DDBJ whole genome shotgun (WGS) entry which is preliminary data.</text>
</comment>
<evidence type="ECO:0000256" key="1">
    <source>
        <dbReference type="SAM" id="MobiDB-lite"/>
    </source>
</evidence>
<dbReference type="AlphaFoldDB" id="A0A5M3Q0U4"/>
<evidence type="ECO:0000313" key="3">
    <source>
        <dbReference type="Proteomes" id="UP000387223"/>
    </source>
</evidence>
<name>A0A5M3Q0U4_9GAMM</name>
<dbReference type="Proteomes" id="UP000387223">
    <property type="component" value="Unassembled WGS sequence"/>
</dbReference>
<accession>A0A5M3Q0U4</accession>